<organism evidence="4 5">
    <name type="scientific">Triparma verrucosa</name>
    <dbReference type="NCBI Taxonomy" id="1606542"/>
    <lineage>
        <taxon>Eukaryota</taxon>
        <taxon>Sar</taxon>
        <taxon>Stramenopiles</taxon>
        <taxon>Ochrophyta</taxon>
        <taxon>Bolidophyceae</taxon>
        <taxon>Parmales</taxon>
        <taxon>Triparmaceae</taxon>
        <taxon>Triparma</taxon>
    </lineage>
</organism>
<evidence type="ECO:0000313" key="5">
    <source>
        <dbReference type="Proteomes" id="UP001165160"/>
    </source>
</evidence>
<accession>A0A9W7F1M1</accession>
<dbReference type="PANTHER" id="PTHR45688">
    <property type="match status" value="1"/>
</dbReference>
<protein>
    <submittedName>
        <fullName evidence="4">Uncharacterized protein</fullName>
    </submittedName>
</protein>
<dbReference type="Gene3D" id="3.90.1150.10">
    <property type="entry name" value="Aspartate Aminotransferase, domain 1"/>
    <property type="match status" value="1"/>
</dbReference>
<evidence type="ECO:0000256" key="2">
    <source>
        <dbReference type="ARBA" id="ARBA00022898"/>
    </source>
</evidence>
<dbReference type="CDD" id="cd00610">
    <property type="entry name" value="OAT_like"/>
    <property type="match status" value="1"/>
</dbReference>
<evidence type="ECO:0000256" key="1">
    <source>
        <dbReference type="ARBA" id="ARBA00008954"/>
    </source>
</evidence>
<keyword evidence="2 3" id="KW-0663">Pyridoxal phosphate</keyword>
<sequence>MEYFDLGVLCFTGTISLSHIWASSAARCLAPSATSLKPWPELNSRGSAPIPPKMLRPSACAPRLLYQLNSLRQKFDSLSSLQEARTSVTPSCQSISYSNTKPLAVMSGENCYLTSYESAGQHGIEATVYLDTRNNVPSVGHSNPVVAKAIAEQAELVNTNTRYLHPDFVELKQKIIQTLPDVPDDDWQVILTNSGSESNDLALRIAKCNTKSGDRGVVITTDIGYHGHTASLISVSPYKLKSIGETSPRKGTKWLKHPNTYTRGAQYYIEDVEETLKDTVEPVLIFEIGMSVGGVILPPEGYLGHLVNGVKTRGGTVIFDCVQTGCGRLGVGKWWGFEGSGVTPDIVTVGKPLGNGHPVSVVCVKRSVVKNFDEMGMEYFNTFGGNTVSVAAALATVNEMERLKLMENCTRIGGVLKAGFKKFMELHPNTIGDVRGEGLFLGVELIASSERDPGTSETSWVCSKMKDDFRVLTTIDGEHDSVIVVKPPQTFGDIEAEYFLWAFGQVLKKLEASKRYGSFKVGKKTPT</sequence>
<keyword evidence="5" id="KW-1185">Reference proteome</keyword>
<gene>
    <name evidence="4" type="ORF">TrVE_jg14273</name>
</gene>
<comment type="similarity">
    <text evidence="1 3">Belongs to the class-III pyridoxal-phosphate-dependent aminotransferase family.</text>
</comment>
<comment type="caution">
    <text evidence="4">The sequence shown here is derived from an EMBL/GenBank/DDBJ whole genome shotgun (WGS) entry which is preliminary data.</text>
</comment>
<dbReference type="InterPro" id="IPR005814">
    <property type="entry name" value="Aminotrans_3"/>
</dbReference>
<dbReference type="PANTHER" id="PTHR45688:SF13">
    <property type="entry name" value="ALANINE--GLYOXYLATE AMINOTRANSFERASE 2-LIKE"/>
    <property type="match status" value="1"/>
</dbReference>
<dbReference type="InterPro" id="IPR015422">
    <property type="entry name" value="PyrdxlP-dep_Trfase_small"/>
</dbReference>
<reference evidence="5" key="1">
    <citation type="journal article" date="2023" name="Commun. Biol.">
        <title>Genome analysis of Parmales, the sister group of diatoms, reveals the evolutionary specialization of diatoms from phago-mixotrophs to photoautotrophs.</title>
        <authorList>
            <person name="Ban H."/>
            <person name="Sato S."/>
            <person name="Yoshikawa S."/>
            <person name="Yamada K."/>
            <person name="Nakamura Y."/>
            <person name="Ichinomiya M."/>
            <person name="Sato N."/>
            <person name="Blanc-Mathieu R."/>
            <person name="Endo H."/>
            <person name="Kuwata A."/>
            <person name="Ogata H."/>
        </authorList>
    </citation>
    <scope>NUCLEOTIDE SEQUENCE [LARGE SCALE GENOMIC DNA]</scope>
    <source>
        <strain evidence="5">NIES 3699</strain>
    </source>
</reference>
<name>A0A9W7F1M1_9STRA</name>
<dbReference type="Pfam" id="PF00202">
    <property type="entry name" value="Aminotran_3"/>
    <property type="match status" value="1"/>
</dbReference>
<dbReference type="InterPro" id="IPR015421">
    <property type="entry name" value="PyrdxlP-dep_Trfase_major"/>
</dbReference>
<dbReference type="AlphaFoldDB" id="A0A9W7F1M1"/>
<dbReference type="SUPFAM" id="SSF53383">
    <property type="entry name" value="PLP-dependent transferases"/>
    <property type="match status" value="1"/>
</dbReference>
<dbReference type="GO" id="GO:0005739">
    <property type="term" value="C:mitochondrion"/>
    <property type="evidence" value="ECO:0007669"/>
    <property type="project" value="TreeGrafter"/>
</dbReference>
<evidence type="ECO:0000256" key="3">
    <source>
        <dbReference type="RuleBase" id="RU003560"/>
    </source>
</evidence>
<dbReference type="GO" id="GO:0030170">
    <property type="term" value="F:pyridoxal phosphate binding"/>
    <property type="evidence" value="ECO:0007669"/>
    <property type="project" value="InterPro"/>
</dbReference>
<dbReference type="Gene3D" id="3.40.640.10">
    <property type="entry name" value="Type I PLP-dependent aspartate aminotransferase-like (Major domain)"/>
    <property type="match status" value="1"/>
</dbReference>
<dbReference type="EMBL" id="BRXX01000213">
    <property type="protein sequence ID" value="GMH98237.1"/>
    <property type="molecule type" value="Genomic_DNA"/>
</dbReference>
<dbReference type="GO" id="GO:0008483">
    <property type="term" value="F:transaminase activity"/>
    <property type="evidence" value="ECO:0007669"/>
    <property type="project" value="InterPro"/>
</dbReference>
<proteinExistence type="inferred from homology"/>
<evidence type="ECO:0000313" key="4">
    <source>
        <dbReference type="EMBL" id="GMH98237.1"/>
    </source>
</evidence>
<dbReference type="InterPro" id="IPR015424">
    <property type="entry name" value="PyrdxlP-dep_Trfase"/>
</dbReference>
<dbReference type="Proteomes" id="UP001165160">
    <property type="component" value="Unassembled WGS sequence"/>
</dbReference>